<comment type="subcellular location">
    <subcellularLocation>
        <location evidence="1">Nucleus</location>
    </subcellularLocation>
</comment>
<evidence type="ECO:0000313" key="7">
    <source>
        <dbReference type="EMBL" id="KIP09359.1"/>
    </source>
</evidence>
<dbReference type="AlphaFoldDB" id="A0A0C3NVH6"/>
<feature type="domain" description="Origin recognition complex subunit 5 C-terminal" evidence="5">
    <location>
        <begin position="377"/>
        <end position="534"/>
    </location>
</feature>
<dbReference type="GO" id="GO:0003688">
    <property type="term" value="F:DNA replication origin binding"/>
    <property type="evidence" value="ECO:0007669"/>
    <property type="project" value="TreeGrafter"/>
</dbReference>
<dbReference type="HOGENOM" id="CLU_022443_1_0_1"/>
<reference evidence="7 8" key="1">
    <citation type="journal article" date="2014" name="PLoS Genet.">
        <title>Analysis of the Phlebiopsis gigantea genome, transcriptome and secretome provides insight into its pioneer colonization strategies of wood.</title>
        <authorList>
            <person name="Hori C."/>
            <person name="Ishida T."/>
            <person name="Igarashi K."/>
            <person name="Samejima M."/>
            <person name="Suzuki H."/>
            <person name="Master E."/>
            <person name="Ferreira P."/>
            <person name="Ruiz-Duenas F.J."/>
            <person name="Held B."/>
            <person name="Canessa P."/>
            <person name="Larrondo L.F."/>
            <person name="Schmoll M."/>
            <person name="Druzhinina I.S."/>
            <person name="Kubicek C.P."/>
            <person name="Gaskell J.A."/>
            <person name="Kersten P."/>
            <person name="St John F."/>
            <person name="Glasner J."/>
            <person name="Sabat G."/>
            <person name="Splinter BonDurant S."/>
            <person name="Syed K."/>
            <person name="Yadav J."/>
            <person name="Mgbeahuruike A.C."/>
            <person name="Kovalchuk A."/>
            <person name="Asiegbu F.O."/>
            <person name="Lackner G."/>
            <person name="Hoffmeister D."/>
            <person name="Rencoret J."/>
            <person name="Gutierrez A."/>
            <person name="Sun H."/>
            <person name="Lindquist E."/>
            <person name="Barry K."/>
            <person name="Riley R."/>
            <person name="Grigoriev I.V."/>
            <person name="Henrissat B."/>
            <person name="Kues U."/>
            <person name="Berka R.M."/>
            <person name="Martinez A.T."/>
            <person name="Covert S.F."/>
            <person name="Blanchette R.A."/>
            <person name="Cullen D."/>
        </authorList>
    </citation>
    <scope>NUCLEOTIDE SEQUENCE [LARGE SCALE GENOMIC DNA]</scope>
    <source>
        <strain evidence="7 8">11061_1 CR5-6</strain>
    </source>
</reference>
<feature type="compositionally biased region" description="Basic and acidic residues" evidence="4">
    <location>
        <begin position="399"/>
        <end position="410"/>
    </location>
</feature>
<keyword evidence="8" id="KW-1185">Reference proteome</keyword>
<gene>
    <name evidence="7" type="ORF">PHLGIDRAFT_504934</name>
</gene>
<dbReference type="STRING" id="745531.A0A0C3NVH6"/>
<dbReference type="EMBL" id="KN840467">
    <property type="protein sequence ID" value="KIP09359.1"/>
    <property type="molecule type" value="Genomic_DNA"/>
</dbReference>
<protein>
    <recommendedName>
        <fullName evidence="9">Origin recognition complex subunit 5</fullName>
    </recommendedName>
</protein>
<dbReference type="GO" id="GO:0006270">
    <property type="term" value="P:DNA replication initiation"/>
    <property type="evidence" value="ECO:0007669"/>
    <property type="project" value="TreeGrafter"/>
</dbReference>
<evidence type="ECO:0000256" key="1">
    <source>
        <dbReference type="ARBA" id="ARBA00004123"/>
    </source>
</evidence>
<evidence type="ECO:0000256" key="2">
    <source>
        <dbReference type="ARBA" id="ARBA00022705"/>
    </source>
</evidence>
<dbReference type="Pfam" id="PF14630">
    <property type="entry name" value="ORC5_C"/>
    <property type="match status" value="1"/>
</dbReference>
<evidence type="ECO:0000256" key="4">
    <source>
        <dbReference type="SAM" id="MobiDB-lite"/>
    </source>
</evidence>
<feature type="domain" description="ORC5 lid" evidence="6">
    <location>
        <begin position="227"/>
        <end position="267"/>
    </location>
</feature>
<dbReference type="Pfam" id="PF21639">
    <property type="entry name" value="ORC5_lid"/>
    <property type="match status" value="1"/>
</dbReference>
<dbReference type="OrthoDB" id="365981at2759"/>
<dbReference type="InterPro" id="IPR048866">
    <property type="entry name" value="ORC5_lid"/>
</dbReference>
<name>A0A0C3NVH6_PHLG1</name>
<organism evidence="7 8">
    <name type="scientific">Phlebiopsis gigantea (strain 11061_1 CR5-6)</name>
    <name type="common">White-rot fungus</name>
    <name type="synonym">Peniophora gigantea</name>
    <dbReference type="NCBI Taxonomy" id="745531"/>
    <lineage>
        <taxon>Eukaryota</taxon>
        <taxon>Fungi</taxon>
        <taxon>Dikarya</taxon>
        <taxon>Basidiomycota</taxon>
        <taxon>Agaricomycotina</taxon>
        <taxon>Agaricomycetes</taxon>
        <taxon>Polyporales</taxon>
        <taxon>Phanerochaetaceae</taxon>
        <taxon>Phlebiopsis</taxon>
    </lineage>
</organism>
<evidence type="ECO:0000259" key="6">
    <source>
        <dbReference type="Pfam" id="PF21639"/>
    </source>
</evidence>
<dbReference type="Proteomes" id="UP000053257">
    <property type="component" value="Unassembled WGS sequence"/>
</dbReference>
<feature type="region of interest" description="Disordered" evidence="4">
    <location>
        <begin position="399"/>
        <end position="428"/>
    </location>
</feature>
<evidence type="ECO:0000259" key="5">
    <source>
        <dbReference type="Pfam" id="PF14630"/>
    </source>
</evidence>
<evidence type="ECO:0000256" key="3">
    <source>
        <dbReference type="ARBA" id="ARBA00023242"/>
    </source>
</evidence>
<evidence type="ECO:0000313" key="8">
    <source>
        <dbReference type="Proteomes" id="UP000053257"/>
    </source>
</evidence>
<dbReference type="InterPro" id="IPR047088">
    <property type="entry name" value="ORC5_C"/>
</dbReference>
<accession>A0A0C3NVH6</accession>
<dbReference type="PANTHER" id="PTHR12705:SF0">
    <property type="entry name" value="ORIGIN RECOGNITION COMPLEX SUBUNIT 5"/>
    <property type="match status" value="1"/>
</dbReference>
<sequence>MDRAVIHAAPSDGYANLGYELSELVASYPPPFVYVHDPHTTRIATTTVVSTLSTLRENGANIAFAHVNAVACFTPRLLYDTALNAFAGWSPSWEDGCANWIGPLEGTSQRFNESFDGFTHGIRAAMVERLSDLRLVLVIEDAQRLKENMPDILAPLTRLYELSHVDITTIFVSEVCWEHIRPSYGASHDPYYLDVAPSSKQEFYTPDDDSEIPLDPYTYHPVFRQLYTHFLSTTYSVCSPFTTGLDDLSYIAAATWPAFIRPVIDEHRRVAMELKEAHQDDPDAVPDSEGEEEKPLHTIVTFSAPTEDARIRLTRLFTPSITAALEALYPRQTNAITWANANIPAADLLSMHPHEIPQSLAKKVAGDVDGERALRELPRIAKFVLIAAYLASTNPARTDMRMFGRGPDARSKRRRKGGSPRKTSAKASAVKIPQRLLGPMPFPLDRMVAILGILLEENDADTRLSAPEYKVPGEYTEIEISRVGIYAQVMELASVHLLHRTSPSDRLEMSPTYKCGISYDIAFQLAKDVGIRLNDVIWDPVA</sequence>
<keyword evidence="3" id="KW-0539">Nucleus</keyword>
<keyword evidence="2" id="KW-0235">DNA replication</keyword>
<evidence type="ECO:0008006" key="9">
    <source>
        <dbReference type="Google" id="ProtNLM"/>
    </source>
</evidence>
<dbReference type="InterPro" id="IPR020796">
    <property type="entry name" value="ORC5"/>
</dbReference>
<dbReference type="PANTHER" id="PTHR12705">
    <property type="entry name" value="ORIGIN RECOGNITION COMPLEX SUBUNIT 5"/>
    <property type="match status" value="1"/>
</dbReference>
<proteinExistence type="predicted"/>
<dbReference type="GO" id="GO:0005664">
    <property type="term" value="C:nuclear origin of replication recognition complex"/>
    <property type="evidence" value="ECO:0007669"/>
    <property type="project" value="TreeGrafter"/>
</dbReference>